<dbReference type="Proteomes" id="UP000069549">
    <property type="component" value="Unassembled WGS sequence"/>
</dbReference>
<sequence>MKAQINTLEKVKGTTISNDNVEEIENKQKIIVTKIDKKKYIYKEINKLLSELLKIEKDKTSLEGLKNINLSYGQSLGNLFLEQIDEEKKKAEHTIKTMETYMEDLDNIKKKSQEIGKEMNIKMDINKEMEVLKISHDDEKNYHTKSKDHEKSISDIHDKSSKIIQEFSKESDINDIKNKLQENVSESKNHNSDINQYLSKIENIYNI</sequence>
<protein>
    <submittedName>
        <fullName evidence="3">Nucleotide-Binding Domain 94 of RH, putative</fullName>
    </submittedName>
</protein>
<evidence type="ECO:0000259" key="2">
    <source>
        <dbReference type="Pfam" id="PF16830"/>
    </source>
</evidence>
<keyword evidence="1" id="KW-0175">Coiled coil</keyword>
<feature type="coiled-coil region" evidence="1">
    <location>
        <begin position="81"/>
        <end position="118"/>
    </location>
</feature>
<dbReference type="InterPro" id="IPR031789">
    <property type="entry name" value="NBD94"/>
</dbReference>
<dbReference type="EMBL" id="FFUQ01000011">
    <property type="protein sequence ID" value="CXH16195.1"/>
    <property type="molecule type" value="Genomic_DNA"/>
</dbReference>
<dbReference type="AlphaFoldDB" id="A0A0Y9PRQ4"/>
<accession>A0A0Y9PRQ4</accession>
<gene>
    <name evidence="3" type="ORF">PBK173_000504700</name>
</gene>
<reference evidence="3 4" key="1">
    <citation type="submission" date="2016-02" db="EMBL/GenBank/DDBJ databases">
        <authorList>
            <consortium name="Pathogen Informatics"/>
        </authorList>
    </citation>
    <scope>NUCLEOTIDE SEQUENCE [LARGE SCALE GENOMIC DNA]</scope>
    <source>
        <strain evidence="3 4">K173</strain>
    </source>
</reference>
<dbReference type="Pfam" id="PF16830">
    <property type="entry name" value="NBD94"/>
    <property type="match status" value="1"/>
</dbReference>
<proteinExistence type="predicted"/>
<organism evidence="3 4">
    <name type="scientific">Plasmodium berghei</name>
    <dbReference type="NCBI Taxonomy" id="5821"/>
    <lineage>
        <taxon>Eukaryota</taxon>
        <taxon>Sar</taxon>
        <taxon>Alveolata</taxon>
        <taxon>Apicomplexa</taxon>
        <taxon>Aconoidasida</taxon>
        <taxon>Haemosporida</taxon>
        <taxon>Plasmodiidae</taxon>
        <taxon>Plasmodium</taxon>
        <taxon>Plasmodium (Vinckeia)</taxon>
    </lineage>
</organism>
<feature type="domain" description="NBD94" evidence="2">
    <location>
        <begin position="25"/>
        <end position="114"/>
    </location>
</feature>
<name>A0A0Y9PRQ4_PLABE</name>
<feature type="non-terminal residue" evidence="3">
    <location>
        <position position="207"/>
    </location>
</feature>
<evidence type="ECO:0000313" key="3">
    <source>
        <dbReference type="EMBL" id="CXH16195.1"/>
    </source>
</evidence>
<evidence type="ECO:0000256" key="1">
    <source>
        <dbReference type="SAM" id="Coils"/>
    </source>
</evidence>
<evidence type="ECO:0000313" key="4">
    <source>
        <dbReference type="Proteomes" id="UP000069549"/>
    </source>
</evidence>
<dbReference type="Gene3D" id="6.10.250.560">
    <property type="match status" value="1"/>
</dbReference>